<evidence type="ECO:0000259" key="1">
    <source>
        <dbReference type="Pfam" id="PF10040"/>
    </source>
</evidence>
<sequence>MLCLWSITLACITEGKVRGNEGEAVHGWLFNNLRNLSPEIASRWHEVQVKPFRVSFKNFSAGKNYVQGDTATLMIGAATFEAVHFIGELIQKIDCVKLGTAIFLMKETSILQQITYDDLIQSSFTSVSTKERKVQFLSPTTFRSEGVHILFPTPELFFSGLGRKFNALYQKPFPPFSINWDREILINRYRLQTTNVSFVKYKIVSFTGDMIFSPTGNNISDYTVSIFKLLCDFANYMGIGYKSTMGLGHVKIV</sequence>
<keyword evidence="3" id="KW-1185">Reference proteome</keyword>
<dbReference type="RefSeq" id="WP_347439177.1">
    <property type="nucleotide sequence ID" value="NZ_CP089291.1"/>
</dbReference>
<dbReference type="InterPro" id="IPR019267">
    <property type="entry name" value="CRISPR-assoc_Cas6_C"/>
</dbReference>
<evidence type="ECO:0000313" key="2">
    <source>
        <dbReference type="EMBL" id="UOF92508.1"/>
    </source>
</evidence>
<proteinExistence type="predicted"/>
<dbReference type="Gene3D" id="3.30.70.1900">
    <property type="match status" value="1"/>
</dbReference>
<accession>A0ABY4CTE4</accession>
<dbReference type="InterPro" id="IPR045747">
    <property type="entry name" value="CRISPR-assoc_prot_Cas6_N_sf"/>
</dbReference>
<dbReference type="Gene3D" id="3.30.70.1890">
    <property type="match status" value="1"/>
</dbReference>
<dbReference type="Pfam" id="PF10040">
    <property type="entry name" value="CRISPR_Cas6"/>
    <property type="match status" value="1"/>
</dbReference>
<dbReference type="CDD" id="cd21141">
    <property type="entry name" value="Cas6_III-like"/>
    <property type="match status" value="1"/>
</dbReference>
<dbReference type="EMBL" id="CP089291">
    <property type="protein sequence ID" value="UOF92508.1"/>
    <property type="molecule type" value="Genomic_DNA"/>
</dbReference>
<feature type="domain" description="CRISPR-associated protein Cas6 C-terminal" evidence="1">
    <location>
        <begin position="134"/>
        <end position="250"/>
    </location>
</feature>
<organism evidence="2 3">
    <name type="scientific">Fodinisporobacter ferrooxydans</name>
    <dbReference type="NCBI Taxonomy" id="2901836"/>
    <lineage>
        <taxon>Bacteria</taxon>
        <taxon>Bacillati</taxon>
        <taxon>Bacillota</taxon>
        <taxon>Bacilli</taxon>
        <taxon>Bacillales</taxon>
        <taxon>Alicyclobacillaceae</taxon>
        <taxon>Fodinisporobacter</taxon>
    </lineage>
</organism>
<dbReference type="Proteomes" id="UP000830167">
    <property type="component" value="Chromosome"/>
</dbReference>
<reference evidence="2" key="1">
    <citation type="submission" date="2021-12" db="EMBL/GenBank/DDBJ databases">
        <title>Alicyclobacillaceae gen. nov., sp. nov., isolated from chalcocite enrichment system.</title>
        <authorList>
            <person name="Jiang Z."/>
        </authorList>
    </citation>
    <scope>NUCLEOTIDE SEQUENCE</scope>
    <source>
        <strain evidence="2">MYW30-H2</strain>
    </source>
</reference>
<name>A0ABY4CTE4_9BACL</name>
<protein>
    <submittedName>
        <fullName evidence="2">CRISPR system precrRNA processing endoribonuclease RAMP protein Cas6</fullName>
    </submittedName>
</protein>
<evidence type="ECO:0000313" key="3">
    <source>
        <dbReference type="Proteomes" id="UP000830167"/>
    </source>
</evidence>
<gene>
    <name evidence="2" type="primary">cas6</name>
    <name evidence="2" type="ORF">LSG31_10320</name>
</gene>